<dbReference type="Pfam" id="PF04046">
    <property type="entry name" value="PSP"/>
    <property type="match status" value="1"/>
</dbReference>
<feature type="compositionally biased region" description="Polar residues" evidence="1">
    <location>
        <begin position="572"/>
        <end position="583"/>
    </location>
</feature>
<feature type="region of interest" description="Disordered" evidence="1">
    <location>
        <begin position="179"/>
        <end position="214"/>
    </location>
</feature>
<feature type="region of interest" description="Disordered" evidence="1">
    <location>
        <begin position="560"/>
        <end position="621"/>
    </location>
</feature>
<feature type="compositionally biased region" description="Basic and acidic residues" evidence="1">
    <location>
        <begin position="17"/>
        <end position="29"/>
    </location>
</feature>
<gene>
    <name evidence="3" type="primary">Contig3090.g3300</name>
    <name evidence="3" type="ORF">STYLEM_16667</name>
</gene>
<dbReference type="InterPro" id="IPR007180">
    <property type="entry name" value="DUF382"/>
</dbReference>
<feature type="region of interest" description="Disordered" evidence="1">
    <location>
        <begin position="1"/>
        <end position="52"/>
    </location>
</feature>
<dbReference type="Pfam" id="PF04037">
    <property type="entry name" value="DUF382"/>
    <property type="match status" value="1"/>
</dbReference>
<dbReference type="PANTHER" id="PTHR12785">
    <property type="entry name" value="SPLICING FACTOR 3B"/>
    <property type="match status" value="1"/>
</dbReference>
<feature type="compositionally biased region" description="Acidic residues" evidence="1">
    <location>
        <begin position="460"/>
        <end position="481"/>
    </location>
</feature>
<evidence type="ECO:0000256" key="1">
    <source>
        <dbReference type="SAM" id="MobiDB-lite"/>
    </source>
</evidence>
<feature type="compositionally biased region" description="Basic residues" evidence="1">
    <location>
        <begin position="30"/>
        <end position="46"/>
    </location>
</feature>
<dbReference type="OrthoDB" id="10260794at2759"/>
<keyword evidence="4" id="KW-1185">Reference proteome</keyword>
<feature type="compositionally biased region" description="Polar residues" evidence="1">
    <location>
        <begin position="1"/>
        <end position="16"/>
    </location>
</feature>
<dbReference type="GO" id="GO:0005634">
    <property type="term" value="C:nucleus"/>
    <property type="evidence" value="ECO:0007669"/>
    <property type="project" value="InterPro"/>
</dbReference>
<dbReference type="Proteomes" id="UP000039865">
    <property type="component" value="Unassembled WGS sequence"/>
</dbReference>
<feature type="compositionally biased region" description="Basic and acidic residues" evidence="1">
    <location>
        <begin position="179"/>
        <end position="210"/>
    </location>
</feature>
<evidence type="ECO:0000313" key="3">
    <source>
        <dbReference type="EMBL" id="CDW87561.1"/>
    </source>
</evidence>
<dbReference type="InParanoid" id="A0A078AZN3"/>
<dbReference type="InterPro" id="IPR052584">
    <property type="entry name" value="U2_snRNP_Complex_Component"/>
</dbReference>
<evidence type="ECO:0000259" key="2">
    <source>
        <dbReference type="SMART" id="SM00581"/>
    </source>
</evidence>
<accession>A0A078AZN3</accession>
<name>A0A078AZN3_STYLE</name>
<dbReference type="EMBL" id="CCKQ01015727">
    <property type="protein sequence ID" value="CDW87561.1"/>
    <property type="molecule type" value="Genomic_DNA"/>
</dbReference>
<feature type="region of interest" description="Disordered" evidence="1">
    <location>
        <begin position="459"/>
        <end position="488"/>
    </location>
</feature>
<feature type="region of interest" description="Disordered" evidence="1">
    <location>
        <begin position="522"/>
        <end position="544"/>
    </location>
</feature>
<feature type="compositionally biased region" description="Basic and acidic residues" evidence="1">
    <location>
        <begin position="598"/>
        <end position="615"/>
    </location>
</feature>
<dbReference type="AlphaFoldDB" id="A0A078AZN3"/>
<protein>
    <submittedName>
        <fullName evidence="3">Splicing factor 3b subunit 2-like</fullName>
    </submittedName>
</protein>
<dbReference type="SMART" id="SM00581">
    <property type="entry name" value="PSP"/>
    <property type="match status" value="1"/>
</dbReference>
<organism evidence="3 4">
    <name type="scientific">Stylonychia lemnae</name>
    <name type="common">Ciliate</name>
    <dbReference type="NCBI Taxonomy" id="5949"/>
    <lineage>
        <taxon>Eukaryota</taxon>
        <taxon>Sar</taxon>
        <taxon>Alveolata</taxon>
        <taxon>Ciliophora</taxon>
        <taxon>Intramacronucleata</taxon>
        <taxon>Spirotrichea</taxon>
        <taxon>Stichotrichia</taxon>
        <taxon>Sporadotrichida</taxon>
        <taxon>Oxytrichidae</taxon>
        <taxon>Stylonychinae</taxon>
        <taxon>Stylonychia</taxon>
    </lineage>
</organism>
<proteinExistence type="predicted"/>
<evidence type="ECO:0000313" key="4">
    <source>
        <dbReference type="Proteomes" id="UP000039865"/>
    </source>
</evidence>
<feature type="domain" description="PSP proline-rich" evidence="2">
    <location>
        <begin position="360"/>
        <end position="413"/>
    </location>
</feature>
<dbReference type="InterPro" id="IPR006568">
    <property type="entry name" value="PSP_pro-rich"/>
</dbReference>
<sequence length="621" mass="72014">MEDIYQSTSNGQTQDSMSHKQNKEIDKLKLAKAKRRQKNKENKKKNKQDALQKDIDDKISILKNLIPSQIQQFNGSHLNSHTDVEMTNNGDIDHSMNNGDLNSNHSMSLNGSGPVAINNGKIDMSNIEFEYISMDDTILAPGRVIIHNYLTYLQHVAEFKHIFEHFTTPLNADLGKLKKKEDDKKNTEEKDAFTKTTELHEGEEKKEKQMSKKQRKLMTRMKVFDLKMKIKRPDLVEAWDVTSKDPLFLMDMKMVRNSVPVPRHWSQKKRYLQYKRGIHKAPFKLPDFIEATGIGRVREQAHDKHKSLKQKMRERMQPKMGKIDIDYQILHDAFFKNQKKPKLTPHGDLFYEGKEYEIRMRGYKPGRLTPELRHALGIPENSPPPWLINMQRYGPPPAYPNLRIPGVNAPIPETITYGFGRLFTDEKGSTVYADCHGLNKAIYQKRQNRKPYWGAIKETADEEEDESMEEEEEEEEEEPEFEGIGRNNLDMLDEYQEEKNDYEERTTLDDLRAGISSLIQSTNQNLVNQDSKSKMPPPPSEPRPLYEIIEEVKNKVGDQSDIFQSGHGYKLPTTSGKETTSTAEAEVNISKVIVDSKTAAEKEEERKRKEKEKKDKYKLKF</sequence>
<reference evidence="3 4" key="1">
    <citation type="submission" date="2014-06" db="EMBL/GenBank/DDBJ databases">
        <authorList>
            <person name="Swart Estienne"/>
        </authorList>
    </citation>
    <scope>NUCLEOTIDE SEQUENCE [LARGE SCALE GENOMIC DNA]</scope>
    <source>
        <strain evidence="3 4">130c</strain>
    </source>
</reference>
<dbReference type="PANTHER" id="PTHR12785:SF6">
    <property type="entry name" value="SPLICING FACTOR 3B SUBUNIT 2"/>
    <property type="match status" value="1"/>
</dbReference>